<accession>A0ABM8P7H2</accession>
<name>A0ABM8P7H2_9BURK</name>
<dbReference type="Gene3D" id="2.60.40.1610">
    <property type="entry name" value="Domain of unknown function DUF1254"/>
    <property type="match status" value="1"/>
</dbReference>
<sequence>MRFRIFPFVLAFGVSIAPVPGQASHAVQPLAGDSTGNASARWDELASLPMPGGYPAKASQQALYDELSFQRAVQVYLWAMPAMSLYSMRHAQELKFGTGSNVMTVWKDRPDAKTVVLTANPDVLYSFAWLDLNADGPTVVDAPPQLQGLMDDAWHRPLTDVGLAGPDQGNGGKYLVVPPGYQGELPEGYFVVRSPTNGVFVFWRGFMVKGKTEPGVASIEKTRIYPLAKKDAPPEMKFPNASGVPMDMLFPTNASYFDNVAEFIDAEPAAPEDFAMRGMAASIGIVKG</sequence>
<dbReference type="Pfam" id="PF06863">
    <property type="entry name" value="DUF1254"/>
    <property type="match status" value="1"/>
</dbReference>
<evidence type="ECO:0000259" key="1">
    <source>
        <dbReference type="Pfam" id="PF06863"/>
    </source>
</evidence>
<dbReference type="Gene3D" id="1.10.3360.10">
    <property type="entry name" value="VPA0735-like domain"/>
    <property type="match status" value="1"/>
</dbReference>
<dbReference type="InterPro" id="IPR037050">
    <property type="entry name" value="DUF1254_sf"/>
</dbReference>
<proteinExistence type="predicted"/>
<feature type="domain" description="DUF1254" evidence="1">
    <location>
        <begin position="101"/>
        <end position="226"/>
    </location>
</feature>
<evidence type="ECO:0000313" key="2">
    <source>
        <dbReference type="EMBL" id="CAD6558310.1"/>
    </source>
</evidence>
<gene>
    <name evidence="2" type="ORF">LMG27952_06607</name>
</gene>
<dbReference type="SUPFAM" id="SSF160935">
    <property type="entry name" value="VPA0735-like"/>
    <property type="match status" value="1"/>
</dbReference>
<organism evidence="2 3">
    <name type="scientific">Paraburkholderia hiiakae</name>
    <dbReference type="NCBI Taxonomy" id="1081782"/>
    <lineage>
        <taxon>Bacteria</taxon>
        <taxon>Pseudomonadati</taxon>
        <taxon>Pseudomonadota</taxon>
        <taxon>Betaproteobacteria</taxon>
        <taxon>Burkholderiales</taxon>
        <taxon>Burkholderiaceae</taxon>
        <taxon>Paraburkholderia</taxon>
    </lineage>
</organism>
<protein>
    <recommendedName>
        <fullName evidence="1">DUF1254 domain-containing protein</fullName>
    </recommendedName>
</protein>
<dbReference type="EMBL" id="CAJHCQ010000024">
    <property type="protein sequence ID" value="CAD6558310.1"/>
    <property type="molecule type" value="Genomic_DNA"/>
</dbReference>
<dbReference type="Proteomes" id="UP000656319">
    <property type="component" value="Unassembled WGS sequence"/>
</dbReference>
<dbReference type="PANTHER" id="PTHR36509:SF3">
    <property type="entry name" value="SIGNAL PEPTIDE PROTEIN"/>
    <property type="match status" value="1"/>
</dbReference>
<dbReference type="InterPro" id="IPR010679">
    <property type="entry name" value="DUF1254"/>
</dbReference>
<comment type="caution">
    <text evidence="2">The sequence shown here is derived from an EMBL/GenBank/DDBJ whole genome shotgun (WGS) entry which is preliminary data.</text>
</comment>
<dbReference type="PANTHER" id="PTHR36509">
    <property type="entry name" value="BLL3101 PROTEIN"/>
    <property type="match status" value="1"/>
</dbReference>
<reference evidence="2 3" key="1">
    <citation type="submission" date="2020-10" db="EMBL/GenBank/DDBJ databases">
        <authorList>
            <person name="Peeters C."/>
        </authorList>
    </citation>
    <scope>NUCLEOTIDE SEQUENCE [LARGE SCALE GENOMIC DNA]</scope>
    <source>
        <strain evidence="2 3">LMG 27952</strain>
    </source>
</reference>
<keyword evidence="3" id="KW-1185">Reference proteome</keyword>
<evidence type="ECO:0000313" key="3">
    <source>
        <dbReference type="Proteomes" id="UP000656319"/>
    </source>
</evidence>